<organism evidence="2 3">
    <name type="scientific">Pristionchus entomophagus</name>
    <dbReference type="NCBI Taxonomy" id="358040"/>
    <lineage>
        <taxon>Eukaryota</taxon>
        <taxon>Metazoa</taxon>
        <taxon>Ecdysozoa</taxon>
        <taxon>Nematoda</taxon>
        <taxon>Chromadorea</taxon>
        <taxon>Rhabditida</taxon>
        <taxon>Rhabditina</taxon>
        <taxon>Diplogasteromorpha</taxon>
        <taxon>Diplogasteroidea</taxon>
        <taxon>Neodiplogasteridae</taxon>
        <taxon>Pristionchus</taxon>
    </lineage>
</organism>
<dbReference type="EMBL" id="BTSX01000001">
    <property type="protein sequence ID" value="GMS81742.1"/>
    <property type="molecule type" value="Genomic_DNA"/>
</dbReference>
<keyword evidence="1" id="KW-0472">Membrane</keyword>
<name>A0AAV5SGE0_9BILA</name>
<dbReference type="PANTHER" id="PTHR47521:SF18">
    <property type="entry name" value="G PROTEIN-COUPLED RECEPTOR-RELATED"/>
    <property type="match status" value="1"/>
</dbReference>
<sequence>YILYIQAYLTRGIIMYNVIDLTTLTINAIGIKFCEGRYKQLYGNGTLNARYQVNEAYLLAKAMHPVYLGSFIIKIFSACIAYAYIFLPNNVDVKIHALIETVYFLVHAFNCAFSSTYLMMKHKSLRRAVRKMYRRKKRNQRKESLSIVAYTKEECSVTYFNMLDSSWQ</sequence>
<dbReference type="AlphaFoldDB" id="A0AAV5SGE0"/>
<keyword evidence="1" id="KW-1133">Transmembrane helix</keyword>
<keyword evidence="1" id="KW-0812">Transmembrane</keyword>
<dbReference type="InterPro" id="IPR052860">
    <property type="entry name" value="NRL-GPCR1"/>
</dbReference>
<feature type="transmembrane region" description="Helical" evidence="1">
    <location>
        <begin position="102"/>
        <end position="120"/>
    </location>
</feature>
<evidence type="ECO:0000313" key="2">
    <source>
        <dbReference type="EMBL" id="GMS81742.1"/>
    </source>
</evidence>
<feature type="transmembrane region" description="Helical" evidence="1">
    <location>
        <begin position="66"/>
        <end position="87"/>
    </location>
</feature>
<evidence type="ECO:0008006" key="4">
    <source>
        <dbReference type="Google" id="ProtNLM"/>
    </source>
</evidence>
<keyword evidence="3" id="KW-1185">Reference proteome</keyword>
<feature type="non-terminal residue" evidence="2">
    <location>
        <position position="1"/>
    </location>
</feature>
<proteinExistence type="predicted"/>
<dbReference type="PANTHER" id="PTHR47521">
    <property type="entry name" value="SERPENTINE RECEPTOR, CLASS E (EPSILON)-RELATED"/>
    <property type="match status" value="1"/>
</dbReference>
<reference evidence="2" key="1">
    <citation type="submission" date="2023-10" db="EMBL/GenBank/DDBJ databases">
        <title>Genome assembly of Pristionchus species.</title>
        <authorList>
            <person name="Yoshida K."/>
            <person name="Sommer R.J."/>
        </authorList>
    </citation>
    <scope>NUCLEOTIDE SEQUENCE</scope>
    <source>
        <strain evidence="2">RS0144</strain>
    </source>
</reference>
<evidence type="ECO:0000256" key="1">
    <source>
        <dbReference type="SAM" id="Phobius"/>
    </source>
</evidence>
<comment type="caution">
    <text evidence="2">The sequence shown here is derived from an EMBL/GenBank/DDBJ whole genome shotgun (WGS) entry which is preliminary data.</text>
</comment>
<accession>A0AAV5SGE0</accession>
<protein>
    <recommendedName>
        <fullName evidence="4">G protein-coupled receptor</fullName>
    </recommendedName>
</protein>
<dbReference type="Proteomes" id="UP001432027">
    <property type="component" value="Unassembled WGS sequence"/>
</dbReference>
<evidence type="ECO:0000313" key="3">
    <source>
        <dbReference type="Proteomes" id="UP001432027"/>
    </source>
</evidence>
<gene>
    <name evidence="2" type="ORF">PENTCL1PPCAC_3917</name>
</gene>